<protein>
    <recommendedName>
        <fullName evidence="3">Secreted protein</fullName>
    </recommendedName>
</protein>
<organism evidence="1 2">
    <name type="scientific">Caerostris extrusa</name>
    <name type="common">Bark spider</name>
    <name type="synonym">Caerostris bankana</name>
    <dbReference type="NCBI Taxonomy" id="172846"/>
    <lineage>
        <taxon>Eukaryota</taxon>
        <taxon>Metazoa</taxon>
        <taxon>Ecdysozoa</taxon>
        <taxon>Arthropoda</taxon>
        <taxon>Chelicerata</taxon>
        <taxon>Arachnida</taxon>
        <taxon>Araneae</taxon>
        <taxon>Araneomorphae</taxon>
        <taxon>Entelegynae</taxon>
        <taxon>Araneoidea</taxon>
        <taxon>Araneidae</taxon>
        <taxon>Caerostris</taxon>
    </lineage>
</organism>
<gene>
    <name evidence="1" type="ORF">CEXT_591811</name>
</gene>
<dbReference type="AlphaFoldDB" id="A0AAV4NWM6"/>
<evidence type="ECO:0008006" key="3">
    <source>
        <dbReference type="Google" id="ProtNLM"/>
    </source>
</evidence>
<dbReference type="Proteomes" id="UP001054945">
    <property type="component" value="Unassembled WGS sequence"/>
</dbReference>
<name>A0AAV4NWM6_CAEEX</name>
<evidence type="ECO:0000313" key="2">
    <source>
        <dbReference type="Proteomes" id="UP001054945"/>
    </source>
</evidence>
<keyword evidence="2" id="KW-1185">Reference proteome</keyword>
<evidence type="ECO:0000313" key="1">
    <source>
        <dbReference type="EMBL" id="GIX88145.1"/>
    </source>
</evidence>
<comment type="caution">
    <text evidence="1">The sequence shown here is derived from an EMBL/GenBank/DDBJ whole genome shotgun (WGS) entry which is preliminary data.</text>
</comment>
<dbReference type="EMBL" id="BPLR01003740">
    <property type="protein sequence ID" value="GIX88145.1"/>
    <property type="molecule type" value="Genomic_DNA"/>
</dbReference>
<sequence length="84" mass="9544">MKHIIIALITLALMTTDKKEHSIESILKMRPPPTPLSRAAERRMQLTLRPCLRKVRNSGCFVYTNNLLPHADKTRLVVSNPPLS</sequence>
<proteinExistence type="predicted"/>
<reference evidence="1 2" key="1">
    <citation type="submission" date="2021-06" db="EMBL/GenBank/DDBJ databases">
        <title>Caerostris extrusa draft genome.</title>
        <authorList>
            <person name="Kono N."/>
            <person name="Arakawa K."/>
        </authorList>
    </citation>
    <scope>NUCLEOTIDE SEQUENCE [LARGE SCALE GENOMIC DNA]</scope>
</reference>
<accession>A0AAV4NWM6</accession>